<dbReference type="Pfam" id="PF00094">
    <property type="entry name" value="VWD"/>
    <property type="match status" value="3"/>
</dbReference>
<dbReference type="Proteomes" id="UP000186698">
    <property type="component" value="Chromosome 4S"/>
</dbReference>
<dbReference type="Pfam" id="PF08742">
    <property type="entry name" value="C8"/>
    <property type="match status" value="1"/>
</dbReference>
<name>A0A8J1KM84_XENLA</name>
<organism evidence="9 10">
    <name type="scientific">Xenopus laevis</name>
    <name type="common">African clawed frog</name>
    <dbReference type="NCBI Taxonomy" id="8355"/>
    <lineage>
        <taxon>Eukaryota</taxon>
        <taxon>Metazoa</taxon>
        <taxon>Chordata</taxon>
        <taxon>Craniata</taxon>
        <taxon>Vertebrata</taxon>
        <taxon>Euteleostomi</taxon>
        <taxon>Amphibia</taxon>
        <taxon>Batrachia</taxon>
        <taxon>Anura</taxon>
        <taxon>Pipoidea</taxon>
        <taxon>Pipidae</taxon>
        <taxon>Xenopodinae</taxon>
        <taxon>Xenopus</taxon>
        <taxon>Xenopus</taxon>
    </lineage>
</organism>
<dbReference type="SMART" id="SM00215">
    <property type="entry name" value="VWC_out"/>
    <property type="match status" value="2"/>
</dbReference>
<proteinExistence type="predicted"/>
<dbReference type="GO" id="GO:0031012">
    <property type="term" value="C:extracellular matrix"/>
    <property type="evidence" value="ECO:0000318"/>
    <property type="project" value="GO_Central"/>
</dbReference>
<dbReference type="InterPro" id="IPR002919">
    <property type="entry name" value="TIL_dom"/>
</dbReference>
<dbReference type="FunFam" id="2.10.25.10:FF:000674">
    <property type="entry name" value="Mucin-2"/>
    <property type="match status" value="1"/>
</dbReference>
<evidence type="ECO:0000256" key="1">
    <source>
        <dbReference type="ARBA" id="ARBA00004613"/>
    </source>
</evidence>
<dbReference type="CDD" id="cd19941">
    <property type="entry name" value="TIL"/>
    <property type="match status" value="3"/>
</dbReference>
<reference evidence="10" key="1">
    <citation type="submission" date="2025-08" db="UniProtKB">
        <authorList>
            <consortium name="RefSeq"/>
        </authorList>
    </citation>
    <scope>IDENTIFICATION</scope>
    <source>
        <strain evidence="10">J_2021</strain>
        <tissue evidence="10">Erythrocytes</tissue>
    </source>
</reference>
<feature type="domain" description="VWFD" evidence="8">
    <location>
        <begin position="320"/>
        <end position="494"/>
    </location>
</feature>
<feature type="domain" description="VWFD" evidence="8">
    <location>
        <begin position="6"/>
        <end position="176"/>
    </location>
</feature>
<dbReference type="PANTHER" id="PTHR11339">
    <property type="entry name" value="EXTRACELLULAR MATRIX GLYCOPROTEIN RELATED"/>
    <property type="match status" value="1"/>
</dbReference>
<dbReference type="SUPFAM" id="SSF57567">
    <property type="entry name" value="Serine protease inhibitors"/>
    <property type="match status" value="3"/>
</dbReference>
<dbReference type="GO" id="GO:0005615">
    <property type="term" value="C:extracellular space"/>
    <property type="evidence" value="ECO:0000318"/>
    <property type="project" value="GO_Central"/>
</dbReference>
<dbReference type="AlphaFoldDB" id="A0A8J1KM84"/>
<dbReference type="InterPro" id="IPR014853">
    <property type="entry name" value="VWF/SSPO/ZAN-like_Cys-rich_dom"/>
</dbReference>
<accession>A0A8J1KM84</accession>
<keyword evidence="9" id="KW-1185">Reference proteome</keyword>
<dbReference type="KEGG" id="xla:121393424"/>
<evidence type="ECO:0000256" key="7">
    <source>
        <dbReference type="ARBA" id="ARBA00063950"/>
    </source>
</evidence>
<dbReference type="FunFam" id="2.10.25.10:FF:000414">
    <property type="entry name" value="von Willebrand factor"/>
    <property type="match status" value="1"/>
</dbReference>
<dbReference type="PROSITE" id="PS51233">
    <property type="entry name" value="VWFD"/>
    <property type="match status" value="3"/>
</dbReference>
<feature type="domain" description="VWFD" evidence="8">
    <location>
        <begin position="788"/>
        <end position="958"/>
    </location>
</feature>
<evidence type="ECO:0000313" key="9">
    <source>
        <dbReference type="Proteomes" id="UP000186698"/>
    </source>
</evidence>
<comment type="subunit">
    <text evidence="7">Homomultimer; disulfide-linked. The N- and C-terminus mediate their assembly into higher order structures to form filaments. The CTCK domains of two polypeptides associate in the endoplasmic reticulum to generate intermolecularly disulfide-bonded dimers. These dimers progress to the Golgi apparatus, which is a more acidic environment than the endoplasmic reticulum. Under acidic conditions, the N-termini form non-covalent intermolecular interactions that juxtapose assemblies from different CTCK-linked dimers to produce long, disulfide-linked polymers that remain highly compact until secretion.</text>
</comment>
<keyword evidence="4" id="KW-0677">Repeat</keyword>
<dbReference type="InterPro" id="IPR001846">
    <property type="entry name" value="VWF_type-D"/>
</dbReference>
<dbReference type="OrthoDB" id="160294at2759"/>
<dbReference type="InterPro" id="IPR036084">
    <property type="entry name" value="Ser_inhib-like_sf"/>
</dbReference>
<evidence type="ECO:0000256" key="3">
    <source>
        <dbReference type="ARBA" id="ARBA00022729"/>
    </source>
</evidence>
<dbReference type="SUPFAM" id="SSF57603">
    <property type="entry name" value="FnI-like domain"/>
    <property type="match status" value="1"/>
</dbReference>
<dbReference type="SMART" id="SM00216">
    <property type="entry name" value="VWD"/>
    <property type="match status" value="3"/>
</dbReference>
<evidence type="ECO:0000256" key="6">
    <source>
        <dbReference type="ARBA" id="ARBA00023180"/>
    </source>
</evidence>
<dbReference type="PANTHER" id="PTHR11339:SF412">
    <property type="entry name" value="MUCIN-5AC"/>
    <property type="match status" value="1"/>
</dbReference>
<comment type="subcellular location">
    <subcellularLocation>
        <location evidence="1">Secreted</location>
    </subcellularLocation>
</comment>
<dbReference type="GO" id="GO:0005201">
    <property type="term" value="F:extracellular matrix structural constituent"/>
    <property type="evidence" value="ECO:0000318"/>
    <property type="project" value="GO_Central"/>
</dbReference>
<evidence type="ECO:0000259" key="8">
    <source>
        <dbReference type="PROSITE" id="PS51233"/>
    </source>
</evidence>
<dbReference type="Pfam" id="PF01826">
    <property type="entry name" value="TIL"/>
    <property type="match status" value="3"/>
</dbReference>
<keyword evidence="3" id="KW-0732">Signal</keyword>
<keyword evidence="2" id="KW-0964">Secreted</keyword>
<evidence type="ECO:0000256" key="4">
    <source>
        <dbReference type="ARBA" id="ARBA00022737"/>
    </source>
</evidence>
<dbReference type="SMART" id="SM00832">
    <property type="entry name" value="C8"/>
    <property type="match status" value="1"/>
</dbReference>
<dbReference type="FunFam" id="2.10.25.10:FF:000153">
    <property type="entry name" value="MUC5B isoform 1"/>
    <property type="match status" value="1"/>
</dbReference>
<keyword evidence="6" id="KW-0325">Glycoprotein</keyword>
<dbReference type="InterPro" id="IPR050780">
    <property type="entry name" value="Mucin_vWF_Thrombospondin_sf"/>
</dbReference>
<dbReference type="Gene3D" id="2.10.25.10">
    <property type="entry name" value="Laminin"/>
    <property type="match status" value="3"/>
</dbReference>
<dbReference type="RefSeq" id="XP_041417843.1">
    <property type="nucleotide sequence ID" value="XM_041561909.1"/>
</dbReference>
<evidence type="ECO:0000313" key="10">
    <source>
        <dbReference type="RefSeq" id="XP_041417843.1"/>
    </source>
</evidence>
<gene>
    <name evidence="10" type="primary">LOC121393424</name>
</gene>
<keyword evidence="5" id="KW-1015">Disulfide bond</keyword>
<dbReference type="InterPro" id="IPR001007">
    <property type="entry name" value="VWF_dom"/>
</dbReference>
<evidence type="ECO:0000256" key="2">
    <source>
        <dbReference type="ARBA" id="ARBA00022525"/>
    </source>
</evidence>
<sequence>PAHNGYVCSTWGNNYFKTLDGDIFYFPGECNYLFSSNCKSVTEDFNIQIRHSVVKGLPTVSHIGMKIEGVFIEFTEGTIKFNDNVVDLPYSFSGIQIDRSGPYIRVISKVGLEFKWNEDDALMLELDEKYRNKTCGLCGDFNGIPTYNEFMFNDVKLTDNHYGNMQKINGPTETCADVLEVPEDKCTDLSSICQAILKSASFLSCNRLVDPAPYIDVCVQDLSLQCSYNMQYRECGAACPDTCSNPDRSLSCDRHCTDGCFCPAGTVWDDINNSGCIPSYQCSCAYNGNIYSSGSSYFAQCQSCTCFRGKWKCVERDCSGSCSVIGGSHITSFDVTRYNFFGDCSYVLTKAYDNQFSVVGELSKCGLKNTETCLKSIVIYLEYGNYTIKIQSTGSVDVNTIFSQLPVSSASVTIFKPSTFFIIVEAAAGLQVEIQLVPVMQVYIYLQPKWRARVSGLCGDYNSIQMDDFKVLSGVIEGTASSFGNTWKTQASCPNALSYFDDPCSLSVENANYAQFWCSKLTDPAGPFTACHYRVDPLIYKTNCMFDTCNYGNSQDYMCAALSAYVHACARMGVLITEWRDTYCNSYTTNCPSTLSYSYNISTCQPTCRSLSEPDVTCNIDFVPVDGCVCTNGTYLNEQGFCVPQESCPCYFRGTVVPSGHTITESGALCTCSMGKLDCIGKPDIRKECKYPQVYFDCSNKAAGTTGTECEKSCQTLDMYCYSAHCVSGCMCPEGFVANGTGGCIPEYECPCMHNNNLYEDGSTIRVSCKTCTCKNRMWNCNDETCLGTCAVYGDGHYYTFDSKRYSFSGDCQYVLAQDYCASDPKKGTFRIITENMPCGSTGTTCSKSIRFYIGNNVLVLAEGKFEVQNADSGNSVPYKVHQMGIFLVIETLNGIVLVWDKRTSIYIKLHPDFQGKICGLCGNYDGNAINDYTTRSLSVVADVLEFGNSWKQSASCPAPKDFGDSCAAHAYRKPWAEKKCSAIIGSTFVACHAFVSL</sequence>
<evidence type="ECO:0000256" key="5">
    <source>
        <dbReference type="ARBA" id="ARBA00023157"/>
    </source>
</evidence>
<protein>
    <submittedName>
        <fullName evidence="10">Mucin-5AC-like</fullName>
    </submittedName>
</protein>
<dbReference type="GeneID" id="121393424"/>
<feature type="non-terminal residue" evidence="10">
    <location>
        <position position="1"/>
    </location>
</feature>